<keyword evidence="4 8" id="KW-0812">Transmembrane</keyword>
<keyword evidence="3" id="KW-0813">Transport</keyword>
<feature type="transmembrane region" description="Helical" evidence="8">
    <location>
        <begin position="392"/>
        <end position="412"/>
    </location>
</feature>
<evidence type="ECO:0000256" key="3">
    <source>
        <dbReference type="ARBA" id="ARBA00022448"/>
    </source>
</evidence>
<feature type="transmembrane region" description="Helical" evidence="8">
    <location>
        <begin position="269"/>
        <end position="290"/>
    </location>
</feature>
<feature type="transmembrane region" description="Helical" evidence="8">
    <location>
        <begin position="45"/>
        <end position="67"/>
    </location>
</feature>
<proteinExistence type="inferred from homology"/>
<dbReference type="InterPro" id="IPR001734">
    <property type="entry name" value="Na/solute_symporter"/>
</dbReference>
<protein>
    <submittedName>
        <fullName evidence="9">Sodium/proline symporter PutP</fullName>
    </submittedName>
</protein>
<feature type="transmembrane region" description="Helical" evidence="8">
    <location>
        <begin position="310"/>
        <end position="330"/>
    </location>
</feature>
<feature type="transmembrane region" description="Helical" evidence="8">
    <location>
        <begin position="184"/>
        <end position="205"/>
    </location>
</feature>
<evidence type="ECO:0000256" key="2">
    <source>
        <dbReference type="ARBA" id="ARBA00006434"/>
    </source>
</evidence>
<dbReference type="PANTHER" id="PTHR48086">
    <property type="entry name" value="SODIUM/PROLINE SYMPORTER-RELATED"/>
    <property type="match status" value="1"/>
</dbReference>
<evidence type="ECO:0000256" key="7">
    <source>
        <dbReference type="RuleBase" id="RU362091"/>
    </source>
</evidence>
<evidence type="ECO:0000256" key="8">
    <source>
        <dbReference type="SAM" id="Phobius"/>
    </source>
</evidence>
<dbReference type="PANTHER" id="PTHR48086:SF7">
    <property type="entry name" value="SODIUM-SOLUTE SYMPORTER-RELATED"/>
    <property type="match status" value="1"/>
</dbReference>
<dbReference type="EMBL" id="BAAAFH010000011">
    <property type="protein sequence ID" value="GAA0875605.1"/>
    <property type="molecule type" value="Genomic_DNA"/>
</dbReference>
<evidence type="ECO:0000256" key="5">
    <source>
        <dbReference type="ARBA" id="ARBA00022989"/>
    </source>
</evidence>
<gene>
    <name evidence="9" type="primary">putP</name>
    <name evidence="9" type="ORF">GCM10009118_20140</name>
</gene>
<feature type="transmembrane region" description="Helical" evidence="8">
    <location>
        <begin position="6"/>
        <end position="24"/>
    </location>
</feature>
<comment type="similarity">
    <text evidence="2 7">Belongs to the sodium:solute symporter (SSF) (TC 2.A.21) family.</text>
</comment>
<feature type="transmembrane region" description="Helical" evidence="8">
    <location>
        <begin position="419"/>
        <end position="441"/>
    </location>
</feature>
<feature type="transmembrane region" description="Helical" evidence="8">
    <location>
        <begin position="153"/>
        <end position="172"/>
    </location>
</feature>
<feature type="transmembrane region" description="Helical" evidence="8">
    <location>
        <begin position="368"/>
        <end position="386"/>
    </location>
</feature>
<comment type="caution">
    <text evidence="9">The sequence shown here is derived from an EMBL/GenBank/DDBJ whole genome shotgun (WGS) entry which is preliminary data.</text>
</comment>
<reference evidence="9 10" key="1">
    <citation type="journal article" date="2019" name="Int. J. Syst. Evol. Microbiol.">
        <title>The Global Catalogue of Microorganisms (GCM) 10K type strain sequencing project: providing services to taxonomists for standard genome sequencing and annotation.</title>
        <authorList>
            <consortium name="The Broad Institute Genomics Platform"/>
            <consortium name="The Broad Institute Genome Sequencing Center for Infectious Disease"/>
            <person name="Wu L."/>
            <person name="Ma J."/>
        </authorList>
    </citation>
    <scope>NUCLEOTIDE SEQUENCE [LARGE SCALE GENOMIC DNA]</scope>
    <source>
        <strain evidence="9 10">JCM 16083</strain>
    </source>
</reference>
<dbReference type="Proteomes" id="UP001501126">
    <property type="component" value="Unassembled WGS sequence"/>
</dbReference>
<evidence type="ECO:0000256" key="1">
    <source>
        <dbReference type="ARBA" id="ARBA00004141"/>
    </source>
</evidence>
<sequence length="476" mass="51421">MNAIDLIIFIIYALIMLFIGFFFYRKNKGVDDYFVGGRQMSSWHVGLSVVATDVGGGFSIGLGGLGFTMGISGSWMLFTGLIGAWVSAVLLIPKVSKLTKQINLLTFPQIFNHYYGARTALVAALISFIGYLGFTSSQILAGAKLASATFPEIDFTTLLVSMGVFTVVYTAIGGLKAVIFTDTIQWIILMAGLLFIGLPVAYYAVGGYDAIKASIPPEFLNFNNISWSQVVNWSIIIIPIWFIGMTLYQRIFACRNEKDAKKAWFIAGLFEWPIMALLGVSLGLIARAAFEQQLLPGLDGADPELGLPVLLATVLPVGLLGLLMAAYFSAIMSTADSCLMAASGNFVTDLLGKFVKLSDDAILKISQWSTLVLGFLAVFIAVQMTSVLELMLLSYSFMVSGLFIPVLGILFLKKHYSAAALSAMLAGGGSTVILHLANVTLPYELDINVIGLTISLLTYATIHSIYNKKTNLIASK</sequence>
<dbReference type="RefSeq" id="WP_343787266.1">
    <property type="nucleotide sequence ID" value="NZ_BAAAFH010000011.1"/>
</dbReference>
<organism evidence="9 10">
    <name type="scientific">Wandonia haliotis</name>
    <dbReference type="NCBI Taxonomy" id="574963"/>
    <lineage>
        <taxon>Bacteria</taxon>
        <taxon>Pseudomonadati</taxon>
        <taxon>Bacteroidota</taxon>
        <taxon>Flavobacteriia</taxon>
        <taxon>Flavobacteriales</taxon>
        <taxon>Crocinitomicaceae</taxon>
        <taxon>Wandonia</taxon>
    </lineage>
</organism>
<keyword evidence="6 8" id="KW-0472">Membrane</keyword>
<feature type="transmembrane region" description="Helical" evidence="8">
    <location>
        <begin position="73"/>
        <end position="93"/>
    </location>
</feature>
<dbReference type="InterPro" id="IPR038377">
    <property type="entry name" value="Na/Glc_symporter_sf"/>
</dbReference>
<evidence type="ECO:0000256" key="6">
    <source>
        <dbReference type="ARBA" id="ARBA00023136"/>
    </source>
</evidence>
<feature type="transmembrane region" description="Helical" evidence="8">
    <location>
        <begin position="225"/>
        <end position="248"/>
    </location>
</feature>
<comment type="subcellular location">
    <subcellularLocation>
        <location evidence="1">Membrane</location>
        <topology evidence="1">Multi-pass membrane protein</topology>
    </subcellularLocation>
</comment>
<evidence type="ECO:0000313" key="10">
    <source>
        <dbReference type="Proteomes" id="UP001501126"/>
    </source>
</evidence>
<evidence type="ECO:0000256" key="4">
    <source>
        <dbReference type="ARBA" id="ARBA00022692"/>
    </source>
</evidence>
<feature type="transmembrane region" description="Helical" evidence="8">
    <location>
        <begin position="114"/>
        <end position="133"/>
    </location>
</feature>
<accession>A0ABN1MQK7</accession>
<dbReference type="PROSITE" id="PS50283">
    <property type="entry name" value="NA_SOLUT_SYMP_3"/>
    <property type="match status" value="1"/>
</dbReference>
<name>A0ABN1MQK7_9FLAO</name>
<keyword evidence="5 8" id="KW-1133">Transmembrane helix</keyword>
<keyword evidence="10" id="KW-1185">Reference proteome</keyword>
<dbReference type="Gene3D" id="1.20.1730.10">
    <property type="entry name" value="Sodium/glucose cotransporter"/>
    <property type="match status" value="1"/>
</dbReference>
<feature type="transmembrane region" description="Helical" evidence="8">
    <location>
        <begin position="447"/>
        <end position="466"/>
    </location>
</feature>
<dbReference type="CDD" id="cd10322">
    <property type="entry name" value="SLC5sbd"/>
    <property type="match status" value="1"/>
</dbReference>
<dbReference type="InterPro" id="IPR050277">
    <property type="entry name" value="Sodium:Solute_Symporter"/>
</dbReference>
<evidence type="ECO:0000313" key="9">
    <source>
        <dbReference type="EMBL" id="GAA0875605.1"/>
    </source>
</evidence>
<dbReference type="Pfam" id="PF00474">
    <property type="entry name" value="SSF"/>
    <property type="match status" value="1"/>
</dbReference>